<sequence>VQNSKLTRLNKFLSQIGYCSRRAADKLINERRVSVNTKIVGLGVKVSLGDEVRVDGELVTNPKKKKKFVYLIFNKPVGVECTTDRNVKNNIIDFIGYPKRIFPIGRLDKNSEGLILLTNDGDIVNKILRTENNNEKEYVVHVNKKISSDFLSNMRKGVQLKNNLTKSCEVKKINNYSFNIILTQGMNRQIRKMCLKLDYKVKFLRRIRIINIKIGSLKLGRFRNFTSEELKGLFSVIKNNI</sequence>
<dbReference type="Pfam" id="PF00849">
    <property type="entry name" value="PseudoU_synth_2"/>
    <property type="match status" value="1"/>
</dbReference>
<keyword evidence="2" id="KW-0413">Isomerase</keyword>
<dbReference type="InterPro" id="IPR018496">
    <property type="entry name" value="PsdUridine_synth_RsuA/RluB_CS"/>
</dbReference>
<dbReference type="GO" id="GO:0009982">
    <property type="term" value="F:pseudouridine synthase activity"/>
    <property type="evidence" value="ECO:0007669"/>
    <property type="project" value="InterPro"/>
</dbReference>
<name>A0A381P821_9ZZZZ</name>
<dbReference type="EMBL" id="UINC01000908">
    <property type="protein sequence ID" value="SUZ63102.1"/>
    <property type="molecule type" value="Genomic_DNA"/>
</dbReference>
<dbReference type="FunFam" id="3.30.70.1560:FF:000002">
    <property type="entry name" value="Pseudouridine synthase"/>
    <property type="match status" value="1"/>
</dbReference>
<protein>
    <recommendedName>
        <fullName evidence="3">RNA-binding S4 domain-containing protein</fullName>
    </recommendedName>
</protein>
<dbReference type="InterPro" id="IPR042092">
    <property type="entry name" value="PsdUridine_s_RsuA/RluB/E/F_cat"/>
</dbReference>
<dbReference type="PROSITE" id="PS01149">
    <property type="entry name" value="PSI_RSU"/>
    <property type="match status" value="1"/>
</dbReference>
<gene>
    <name evidence="4" type="ORF">METZ01_LOCUS15956</name>
</gene>
<dbReference type="GO" id="GO:0006364">
    <property type="term" value="P:rRNA processing"/>
    <property type="evidence" value="ECO:0007669"/>
    <property type="project" value="UniProtKB-ARBA"/>
</dbReference>
<dbReference type="SUPFAM" id="SSF55174">
    <property type="entry name" value="Alpha-L RNA-binding motif"/>
    <property type="match status" value="1"/>
</dbReference>
<feature type="domain" description="RNA-binding S4" evidence="3">
    <location>
        <begin position="7"/>
        <end position="68"/>
    </location>
</feature>
<dbReference type="SMART" id="SM00363">
    <property type="entry name" value="S4"/>
    <property type="match status" value="1"/>
</dbReference>
<dbReference type="PROSITE" id="PS50889">
    <property type="entry name" value="S4"/>
    <property type="match status" value="1"/>
</dbReference>
<dbReference type="Gene3D" id="3.30.70.580">
    <property type="entry name" value="Pseudouridine synthase I, catalytic domain, N-terminal subdomain"/>
    <property type="match status" value="1"/>
</dbReference>
<dbReference type="InterPro" id="IPR002942">
    <property type="entry name" value="S4_RNA-bd"/>
</dbReference>
<dbReference type="InterPro" id="IPR000748">
    <property type="entry name" value="PsdUridine_synth_RsuA/RluB/E/F"/>
</dbReference>
<accession>A0A381P821</accession>
<evidence type="ECO:0000256" key="1">
    <source>
        <dbReference type="ARBA" id="ARBA00008348"/>
    </source>
</evidence>
<proteinExistence type="inferred from homology"/>
<dbReference type="GO" id="GO:0001522">
    <property type="term" value="P:pseudouridine synthesis"/>
    <property type="evidence" value="ECO:0007669"/>
    <property type="project" value="InterPro"/>
</dbReference>
<dbReference type="PANTHER" id="PTHR47683">
    <property type="entry name" value="PSEUDOURIDINE SYNTHASE FAMILY PROTEIN-RELATED"/>
    <property type="match status" value="1"/>
</dbReference>
<organism evidence="4">
    <name type="scientific">marine metagenome</name>
    <dbReference type="NCBI Taxonomy" id="408172"/>
    <lineage>
        <taxon>unclassified sequences</taxon>
        <taxon>metagenomes</taxon>
        <taxon>ecological metagenomes</taxon>
    </lineage>
</organism>
<dbReference type="InterPro" id="IPR050343">
    <property type="entry name" value="RsuA_PseudoU_synthase"/>
</dbReference>
<dbReference type="AlphaFoldDB" id="A0A381P821"/>
<dbReference type="InterPro" id="IPR020094">
    <property type="entry name" value="TruA/RsuA/RluB/E/F_N"/>
</dbReference>
<feature type="non-terminal residue" evidence="4">
    <location>
        <position position="1"/>
    </location>
</feature>
<evidence type="ECO:0000256" key="2">
    <source>
        <dbReference type="ARBA" id="ARBA00023235"/>
    </source>
</evidence>
<dbReference type="NCBIfam" id="TIGR00093">
    <property type="entry name" value="pseudouridine synthase"/>
    <property type="match status" value="1"/>
</dbReference>
<dbReference type="InterPro" id="IPR020103">
    <property type="entry name" value="PsdUridine_synth_cat_dom_sf"/>
</dbReference>
<dbReference type="FunFam" id="3.10.290.10:FF:000003">
    <property type="entry name" value="Pseudouridine synthase"/>
    <property type="match status" value="1"/>
</dbReference>
<dbReference type="Gene3D" id="3.10.290.10">
    <property type="entry name" value="RNA-binding S4 domain"/>
    <property type="match status" value="1"/>
</dbReference>
<comment type="similarity">
    <text evidence="1">Belongs to the pseudouridine synthase RsuA family.</text>
</comment>
<dbReference type="CDD" id="cd00165">
    <property type="entry name" value="S4"/>
    <property type="match status" value="1"/>
</dbReference>
<reference evidence="4" key="1">
    <citation type="submission" date="2018-05" db="EMBL/GenBank/DDBJ databases">
        <authorList>
            <person name="Lanie J.A."/>
            <person name="Ng W.-L."/>
            <person name="Kazmierczak K.M."/>
            <person name="Andrzejewski T.M."/>
            <person name="Davidsen T.M."/>
            <person name="Wayne K.J."/>
            <person name="Tettelin H."/>
            <person name="Glass J.I."/>
            <person name="Rusch D."/>
            <person name="Podicherti R."/>
            <person name="Tsui H.-C.T."/>
            <person name="Winkler M.E."/>
        </authorList>
    </citation>
    <scope>NUCLEOTIDE SEQUENCE</scope>
</reference>
<dbReference type="InterPro" id="IPR006145">
    <property type="entry name" value="PsdUridine_synth_RsuA/RluA"/>
</dbReference>
<dbReference type="PANTHER" id="PTHR47683:SF2">
    <property type="entry name" value="RNA-BINDING S4 DOMAIN-CONTAINING PROTEIN"/>
    <property type="match status" value="1"/>
</dbReference>
<evidence type="ECO:0000259" key="3">
    <source>
        <dbReference type="SMART" id="SM00363"/>
    </source>
</evidence>
<evidence type="ECO:0000313" key="4">
    <source>
        <dbReference type="EMBL" id="SUZ63102.1"/>
    </source>
</evidence>
<dbReference type="InterPro" id="IPR036986">
    <property type="entry name" value="S4_RNA-bd_sf"/>
</dbReference>
<dbReference type="Gene3D" id="3.30.70.1560">
    <property type="entry name" value="Alpha-L RNA-binding motif"/>
    <property type="match status" value="1"/>
</dbReference>
<dbReference type="Pfam" id="PF01479">
    <property type="entry name" value="S4"/>
    <property type="match status" value="1"/>
</dbReference>
<dbReference type="GO" id="GO:0003723">
    <property type="term" value="F:RNA binding"/>
    <property type="evidence" value="ECO:0007669"/>
    <property type="project" value="InterPro"/>
</dbReference>
<dbReference type="SUPFAM" id="SSF55120">
    <property type="entry name" value="Pseudouridine synthase"/>
    <property type="match status" value="1"/>
</dbReference>